<dbReference type="EMBL" id="BMAW01075985">
    <property type="protein sequence ID" value="GFT99407.1"/>
    <property type="molecule type" value="Genomic_DNA"/>
</dbReference>
<evidence type="ECO:0000313" key="10">
    <source>
        <dbReference type="Proteomes" id="UP000887013"/>
    </source>
</evidence>
<name>A0A8X6TBK7_NEPPI</name>
<sequence length="90" mass="9915">MKSWALCPNCPKPSKGSSSNRNINTFTSKKMVNNFSYAQALNNAPRPQMAPHKPSESETSAQNEARSRQNPPPKFPGLAHQLPRIAAVKK</sequence>
<feature type="compositionally biased region" description="Polar residues" evidence="1">
    <location>
        <begin position="15"/>
        <end position="26"/>
    </location>
</feature>
<dbReference type="EMBL" id="BMAW01109058">
    <property type="protein sequence ID" value="GFT36727.1"/>
    <property type="molecule type" value="Genomic_DNA"/>
</dbReference>
<dbReference type="EMBL" id="BMAW01005677">
    <property type="protein sequence ID" value="GFS95435.1"/>
    <property type="molecule type" value="Genomic_DNA"/>
</dbReference>
<evidence type="ECO:0000313" key="8">
    <source>
        <dbReference type="EMBL" id="GFU06070.1"/>
    </source>
</evidence>
<evidence type="ECO:0000313" key="7">
    <source>
        <dbReference type="EMBL" id="GFT99407.1"/>
    </source>
</evidence>
<organism evidence="3 10">
    <name type="scientific">Nephila pilipes</name>
    <name type="common">Giant wood spider</name>
    <name type="synonym">Nephila maculata</name>
    <dbReference type="NCBI Taxonomy" id="299642"/>
    <lineage>
        <taxon>Eukaryota</taxon>
        <taxon>Metazoa</taxon>
        <taxon>Ecdysozoa</taxon>
        <taxon>Arthropoda</taxon>
        <taxon>Chelicerata</taxon>
        <taxon>Arachnida</taxon>
        <taxon>Araneae</taxon>
        <taxon>Araneomorphae</taxon>
        <taxon>Entelegynae</taxon>
        <taxon>Araneoidea</taxon>
        <taxon>Nephilidae</taxon>
        <taxon>Nephila</taxon>
    </lineage>
</organism>
<dbReference type="Proteomes" id="UP000887013">
    <property type="component" value="Unassembled WGS sequence"/>
</dbReference>
<dbReference type="EMBL" id="BMAW01124039">
    <property type="protein sequence ID" value="GFU06070.1"/>
    <property type="molecule type" value="Genomic_DNA"/>
</dbReference>
<dbReference type="EMBL" id="BMAW01054706">
    <property type="protein sequence ID" value="GFS97545.1"/>
    <property type="molecule type" value="Genomic_DNA"/>
</dbReference>
<dbReference type="EMBL" id="BMAW01110469">
    <property type="protein sequence ID" value="GFT43241.1"/>
    <property type="molecule type" value="Genomic_DNA"/>
</dbReference>
<evidence type="ECO:0000313" key="5">
    <source>
        <dbReference type="EMBL" id="GFT36727.1"/>
    </source>
</evidence>
<evidence type="ECO:0000313" key="4">
    <source>
        <dbReference type="EMBL" id="GFT26159.1"/>
    </source>
</evidence>
<evidence type="ECO:0000313" key="6">
    <source>
        <dbReference type="EMBL" id="GFT43241.1"/>
    </source>
</evidence>
<evidence type="ECO:0000313" key="9">
    <source>
        <dbReference type="EMBL" id="GFU43688.1"/>
    </source>
</evidence>
<keyword evidence="10" id="KW-1185">Reference proteome</keyword>
<proteinExistence type="predicted"/>
<evidence type="ECO:0000313" key="3">
    <source>
        <dbReference type="EMBL" id="GFS97545.1"/>
    </source>
</evidence>
<dbReference type="EMBL" id="BMAW01011905">
    <property type="protein sequence ID" value="GFT26159.1"/>
    <property type="molecule type" value="Genomic_DNA"/>
</dbReference>
<comment type="caution">
    <text evidence="3">The sequence shown here is derived from an EMBL/GenBank/DDBJ whole genome shotgun (WGS) entry which is preliminary data.</text>
</comment>
<feature type="region of interest" description="Disordered" evidence="1">
    <location>
        <begin position="41"/>
        <end position="90"/>
    </location>
</feature>
<dbReference type="EMBL" id="BMAW01085605">
    <property type="protein sequence ID" value="GFU43688.1"/>
    <property type="molecule type" value="Genomic_DNA"/>
</dbReference>
<reference evidence="3" key="1">
    <citation type="submission" date="2020-08" db="EMBL/GenBank/DDBJ databases">
        <title>Multicomponent nature underlies the extraordinary mechanical properties of spider dragline silk.</title>
        <authorList>
            <person name="Kono N."/>
            <person name="Nakamura H."/>
            <person name="Mori M."/>
            <person name="Yoshida Y."/>
            <person name="Ohtoshi R."/>
            <person name="Malay A.D."/>
            <person name="Moran D.A.P."/>
            <person name="Tomita M."/>
            <person name="Numata K."/>
            <person name="Arakawa K."/>
        </authorList>
    </citation>
    <scope>NUCLEOTIDE SEQUENCE</scope>
</reference>
<dbReference type="AlphaFoldDB" id="A0A8X6TBK7"/>
<feature type="region of interest" description="Disordered" evidence="1">
    <location>
        <begin position="1"/>
        <end position="26"/>
    </location>
</feature>
<gene>
    <name evidence="4" type="ORF">NPIL_274061</name>
    <name evidence="3" type="ORF">NPIL_283351</name>
    <name evidence="9" type="ORF">NPIL_291211</name>
    <name evidence="6" type="ORF">NPIL_342171</name>
    <name evidence="8" type="ORF">NPIL_411791</name>
    <name evidence="5" type="ORF">NPIL_424691</name>
    <name evidence="7" type="ORF">NPIL_571461</name>
    <name evidence="2" type="ORF">NPIL_75481</name>
</gene>
<protein>
    <submittedName>
        <fullName evidence="3">Uncharacterized protein</fullName>
    </submittedName>
</protein>
<evidence type="ECO:0000313" key="2">
    <source>
        <dbReference type="EMBL" id="GFS95435.1"/>
    </source>
</evidence>
<evidence type="ECO:0000256" key="1">
    <source>
        <dbReference type="SAM" id="MobiDB-lite"/>
    </source>
</evidence>
<accession>A0A8X6TBK7</accession>